<keyword evidence="4" id="KW-1185">Reference proteome</keyword>
<feature type="compositionally biased region" description="Basic and acidic residues" evidence="2">
    <location>
        <begin position="389"/>
        <end position="400"/>
    </location>
</feature>
<feature type="compositionally biased region" description="Polar residues" evidence="2">
    <location>
        <begin position="631"/>
        <end position="652"/>
    </location>
</feature>
<evidence type="ECO:0000256" key="1">
    <source>
        <dbReference type="SAM" id="Coils"/>
    </source>
</evidence>
<dbReference type="InParanoid" id="A0A0V0QQR4"/>
<feature type="region of interest" description="Disordered" evidence="2">
    <location>
        <begin position="631"/>
        <end position="666"/>
    </location>
</feature>
<feature type="region of interest" description="Disordered" evidence="2">
    <location>
        <begin position="376"/>
        <end position="407"/>
    </location>
</feature>
<dbReference type="AlphaFoldDB" id="A0A0V0QQR4"/>
<sequence>MREYAIHIVEDYEKEMDKMKQDLKQKYTTELKLQIEIAIKDNQQLLEKYEQRLKENKEQIQRQLDEIKSLKLKSQEEKLFQEQRYKELSDKNINLIKNNEKYISQFNQLKSQHEDAKSNSTEKQQQNKIDRLLKQISNQEITIKEIKLDCEKQIKDIQFEFDKQLLQEKEEKQRQIKEFQEEQDNFVKIMQEAMKKLTEKYQQVLQQKDQQYNQMFKEFQKRKLKKEDRDHIDNLEKTIKLLAEKVQKYYIESQQQKKYIEQNQIGQNSNQQNLQAMNFNYQTQTQNQSQTPNSHQVNQKIRKNMNFSQKNQQHQPSLIQQNPGILNKMQLQNFQQQNLNNFNEEKQKNGIQQQFQNARNFINSENNNILQQQARVHNTHPRKQLKINNEQKPKDNRKQVDIGQTSNQAPLYINEQINVYNQSQKNDNPLKQYVIKSIPQNQNKQEQNFISQNQESNQIREQEPKNKFRLNSLSNTVKVNRSQTDHQQNDQQCNHSSIKNLKYNQKLESDKNKSNPKVSNFSVQIRSDQNSINVHENQINPIGLDFQNSKLQKIMTKKSPISRKQMINQQIQQMRERAQTSYQGQNQLANNQRHVFNSNQGNLLEVSPMEFKKKNKIIESHNGLQNSYVKETNQEQSKLSLSPSLNRSIQHSNSKKQQKRKTQGNSDEQIQFNLQNVNNIKIDVPILRINGSPINNQNQANIDQRSLKMNDAIQYNQAIFYSKDNSLKQKSSKSGIQYQQNQNLKQESKIESNCLNRKELVSFQKLDQMDKNGFIEKQQIAYNGETQDNQKQNQIKEKSLEKQKNNLKSKNKDNLKIEYLKQGIDQEKIYSIQDNFADNHLYINK</sequence>
<accession>A0A0V0QQR4</accession>
<proteinExistence type="predicted"/>
<evidence type="ECO:0000256" key="2">
    <source>
        <dbReference type="SAM" id="MobiDB-lite"/>
    </source>
</evidence>
<organism evidence="3 4">
    <name type="scientific">Pseudocohnilembus persalinus</name>
    <name type="common">Ciliate</name>
    <dbReference type="NCBI Taxonomy" id="266149"/>
    <lineage>
        <taxon>Eukaryota</taxon>
        <taxon>Sar</taxon>
        <taxon>Alveolata</taxon>
        <taxon>Ciliophora</taxon>
        <taxon>Intramacronucleata</taxon>
        <taxon>Oligohymenophorea</taxon>
        <taxon>Scuticociliatia</taxon>
        <taxon>Philasterida</taxon>
        <taxon>Pseudocohnilembidae</taxon>
        <taxon>Pseudocohnilembus</taxon>
    </lineage>
</organism>
<dbReference type="OMA" id="WARNRET"/>
<dbReference type="Proteomes" id="UP000054937">
    <property type="component" value="Unassembled WGS sequence"/>
</dbReference>
<dbReference type="EMBL" id="LDAU01000120">
    <property type="protein sequence ID" value="KRX04293.1"/>
    <property type="molecule type" value="Genomic_DNA"/>
</dbReference>
<feature type="compositionally biased region" description="Basic residues" evidence="2">
    <location>
        <begin position="653"/>
        <end position="662"/>
    </location>
</feature>
<gene>
    <name evidence="3" type="ORF">PPERSA_11417</name>
</gene>
<keyword evidence="1" id="KW-0175">Coiled coil</keyword>
<name>A0A0V0QQR4_PSEPJ</name>
<protein>
    <submittedName>
        <fullName evidence="3">Uncharacterized protein</fullName>
    </submittedName>
</protein>
<evidence type="ECO:0000313" key="3">
    <source>
        <dbReference type="EMBL" id="KRX04293.1"/>
    </source>
</evidence>
<reference evidence="3 4" key="1">
    <citation type="journal article" date="2015" name="Sci. Rep.">
        <title>Genome of the facultative scuticociliatosis pathogen Pseudocohnilembus persalinus provides insight into its virulence through horizontal gene transfer.</title>
        <authorList>
            <person name="Xiong J."/>
            <person name="Wang G."/>
            <person name="Cheng J."/>
            <person name="Tian M."/>
            <person name="Pan X."/>
            <person name="Warren A."/>
            <person name="Jiang C."/>
            <person name="Yuan D."/>
            <person name="Miao W."/>
        </authorList>
    </citation>
    <scope>NUCLEOTIDE SEQUENCE [LARGE SCALE GENOMIC DNA]</scope>
    <source>
        <strain evidence="3">36N120E</strain>
    </source>
</reference>
<evidence type="ECO:0000313" key="4">
    <source>
        <dbReference type="Proteomes" id="UP000054937"/>
    </source>
</evidence>
<feature type="coiled-coil region" evidence="1">
    <location>
        <begin position="9"/>
        <end position="252"/>
    </location>
</feature>
<comment type="caution">
    <text evidence="3">The sequence shown here is derived from an EMBL/GenBank/DDBJ whole genome shotgun (WGS) entry which is preliminary data.</text>
</comment>